<feature type="transmembrane region" description="Helical" evidence="5">
    <location>
        <begin position="96"/>
        <end position="115"/>
    </location>
</feature>
<dbReference type="InterPro" id="IPR020846">
    <property type="entry name" value="MFS_dom"/>
</dbReference>
<gene>
    <name evidence="7" type="ORF">FHW16_001862</name>
</gene>
<dbReference type="SUPFAM" id="SSF103473">
    <property type="entry name" value="MFS general substrate transporter"/>
    <property type="match status" value="1"/>
</dbReference>
<sequence length="436" mass="46093">MLTKTSLCRSVAGISPSIWWGIAVFRSFVQVFALLCGTSFLVMASGLHGLLLPLRGGAEGFSTTSLGLLGTAWAGGFITACLLAPRLVRRVGHVRAFSAFASIAAIVALMTGILVHPTAWIALRALTGFAMAGAYMVIESWLNERATNANRGQIFGLYMVVNFASITAGQMMIGFGDVHTGTFFMLSGILFCLALIPTAISTASSPKPLTEVQLDLRALYRNSPVAFVGCMLIGVANGAFGTLGAVYGAATGITTTEIALMMSASVMGGALMQIPVGRMSDRTDRRYVLAFVAGAAAIIGMLIFLIGSRQATVILFMTAIYGGLAYTLYPVAVAHANDYSDTQNFVKVTGGLLLLYGFGTMIGPILGAWAMEYIAPEGLFAITALAHVSIMTHAIIRSRMRAAMPIAMRDNFQTVPSERATPEGIKLDPRAEAQSD</sequence>
<dbReference type="Pfam" id="PF07690">
    <property type="entry name" value="MFS_1"/>
    <property type="match status" value="1"/>
</dbReference>
<dbReference type="CDD" id="cd17477">
    <property type="entry name" value="MFS_YcaD_like"/>
    <property type="match status" value="1"/>
</dbReference>
<evidence type="ECO:0000256" key="4">
    <source>
        <dbReference type="SAM" id="MobiDB-lite"/>
    </source>
</evidence>
<keyword evidence="8" id="KW-1185">Reference proteome</keyword>
<feature type="transmembrane region" description="Helical" evidence="5">
    <location>
        <begin position="288"/>
        <end position="307"/>
    </location>
</feature>
<keyword evidence="3 5" id="KW-0472">Membrane</keyword>
<dbReference type="GO" id="GO:0022857">
    <property type="term" value="F:transmembrane transporter activity"/>
    <property type="evidence" value="ECO:0007669"/>
    <property type="project" value="InterPro"/>
</dbReference>
<dbReference type="EMBL" id="JACGXN010000001">
    <property type="protein sequence ID" value="MBA8878180.1"/>
    <property type="molecule type" value="Genomic_DNA"/>
</dbReference>
<dbReference type="PROSITE" id="PS50850">
    <property type="entry name" value="MFS"/>
    <property type="match status" value="1"/>
</dbReference>
<proteinExistence type="predicted"/>
<dbReference type="InterPro" id="IPR036259">
    <property type="entry name" value="MFS_trans_sf"/>
</dbReference>
<dbReference type="InterPro" id="IPR047200">
    <property type="entry name" value="MFS_YcaD-like"/>
</dbReference>
<name>A0A839ENE6_9HYPH</name>
<dbReference type="InterPro" id="IPR011701">
    <property type="entry name" value="MFS"/>
</dbReference>
<keyword evidence="2 5" id="KW-1133">Transmembrane helix</keyword>
<feature type="transmembrane region" description="Helical" evidence="5">
    <location>
        <begin position="378"/>
        <end position="396"/>
    </location>
</feature>
<organism evidence="7 8">
    <name type="scientific">Phyllobacterium myrsinacearum</name>
    <dbReference type="NCBI Taxonomy" id="28101"/>
    <lineage>
        <taxon>Bacteria</taxon>
        <taxon>Pseudomonadati</taxon>
        <taxon>Pseudomonadota</taxon>
        <taxon>Alphaproteobacteria</taxon>
        <taxon>Hyphomicrobiales</taxon>
        <taxon>Phyllobacteriaceae</taxon>
        <taxon>Phyllobacterium</taxon>
    </lineage>
</organism>
<dbReference type="PANTHER" id="PTHR23521:SF3">
    <property type="entry name" value="MFS TRANSPORTER"/>
    <property type="match status" value="1"/>
</dbReference>
<comment type="caution">
    <text evidence="7">The sequence shown here is derived from an EMBL/GenBank/DDBJ whole genome shotgun (WGS) entry which is preliminary data.</text>
</comment>
<accession>A0A839ENE6</accession>
<dbReference type="Proteomes" id="UP000549052">
    <property type="component" value="Unassembled WGS sequence"/>
</dbReference>
<feature type="transmembrane region" description="Helical" evidence="5">
    <location>
        <begin position="64"/>
        <end position="84"/>
    </location>
</feature>
<evidence type="ECO:0000256" key="1">
    <source>
        <dbReference type="ARBA" id="ARBA00022692"/>
    </source>
</evidence>
<feature type="transmembrane region" description="Helical" evidence="5">
    <location>
        <begin position="121"/>
        <end position="142"/>
    </location>
</feature>
<feature type="transmembrane region" description="Helical" evidence="5">
    <location>
        <begin position="20"/>
        <end position="44"/>
    </location>
</feature>
<feature type="transmembrane region" description="Helical" evidence="5">
    <location>
        <begin position="154"/>
        <end position="176"/>
    </location>
</feature>
<dbReference type="AlphaFoldDB" id="A0A839ENE6"/>
<feature type="transmembrane region" description="Helical" evidence="5">
    <location>
        <begin position="313"/>
        <end position="333"/>
    </location>
</feature>
<feature type="transmembrane region" description="Helical" evidence="5">
    <location>
        <begin position="345"/>
        <end position="366"/>
    </location>
</feature>
<feature type="transmembrane region" description="Helical" evidence="5">
    <location>
        <begin position="182"/>
        <end position="204"/>
    </location>
</feature>
<feature type="domain" description="Major facilitator superfamily (MFS) profile" evidence="6">
    <location>
        <begin position="222"/>
        <end position="436"/>
    </location>
</feature>
<protein>
    <submittedName>
        <fullName evidence="7">MFS family permease</fullName>
    </submittedName>
</protein>
<feature type="transmembrane region" description="Helical" evidence="5">
    <location>
        <begin position="225"/>
        <end position="246"/>
    </location>
</feature>
<keyword evidence="1 5" id="KW-0812">Transmembrane</keyword>
<dbReference type="PANTHER" id="PTHR23521">
    <property type="entry name" value="TRANSPORTER MFS SUPERFAMILY"/>
    <property type="match status" value="1"/>
</dbReference>
<dbReference type="GO" id="GO:0005886">
    <property type="term" value="C:plasma membrane"/>
    <property type="evidence" value="ECO:0007669"/>
    <property type="project" value="TreeGrafter"/>
</dbReference>
<dbReference type="Gene3D" id="1.20.1250.20">
    <property type="entry name" value="MFS general substrate transporter like domains"/>
    <property type="match status" value="2"/>
</dbReference>
<evidence type="ECO:0000313" key="7">
    <source>
        <dbReference type="EMBL" id="MBA8878180.1"/>
    </source>
</evidence>
<evidence type="ECO:0000313" key="8">
    <source>
        <dbReference type="Proteomes" id="UP000549052"/>
    </source>
</evidence>
<evidence type="ECO:0000259" key="6">
    <source>
        <dbReference type="PROSITE" id="PS50850"/>
    </source>
</evidence>
<evidence type="ECO:0000256" key="3">
    <source>
        <dbReference type="ARBA" id="ARBA00023136"/>
    </source>
</evidence>
<evidence type="ECO:0000256" key="5">
    <source>
        <dbReference type="SAM" id="Phobius"/>
    </source>
</evidence>
<feature type="region of interest" description="Disordered" evidence="4">
    <location>
        <begin position="416"/>
        <end position="436"/>
    </location>
</feature>
<evidence type="ECO:0000256" key="2">
    <source>
        <dbReference type="ARBA" id="ARBA00022989"/>
    </source>
</evidence>
<reference evidence="7 8" key="1">
    <citation type="submission" date="2020-07" db="EMBL/GenBank/DDBJ databases">
        <title>Genomic Encyclopedia of Type Strains, Phase IV (KMG-V): Genome sequencing to study the core and pangenomes of soil and plant-associated prokaryotes.</title>
        <authorList>
            <person name="Whitman W."/>
        </authorList>
    </citation>
    <scope>NUCLEOTIDE SEQUENCE [LARGE SCALE GENOMIC DNA]</scope>
    <source>
        <strain evidence="7 8">AN3</strain>
    </source>
</reference>
<feature type="compositionally biased region" description="Basic and acidic residues" evidence="4">
    <location>
        <begin position="425"/>
        <end position="436"/>
    </location>
</feature>
<feature type="transmembrane region" description="Helical" evidence="5">
    <location>
        <begin position="258"/>
        <end position="276"/>
    </location>
</feature>